<dbReference type="Gene3D" id="1.20.1720.10">
    <property type="entry name" value="Multidrug resistance protein D"/>
    <property type="match status" value="1"/>
</dbReference>
<gene>
    <name evidence="8" type="ORF">G7K_6003-t1</name>
</gene>
<feature type="domain" description="Major facilitator superfamily (MFS) profile" evidence="7">
    <location>
        <begin position="99"/>
        <end position="596"/>
    </location>
</feature>
<evidence type="ECO:0000256" key="6">
    <source>
        <dbReference type="SAM" id="Phobius"/>
    </source>
</evidence>
<evidence type="ECO:0000256" key="3">
    <source>
        <dbReference type="ARBA" id="ARBA00022989"/>
    </source>
</evidence>
<evidence type="ECO:0000313" key="8">
    <source>
        <dbReference type="EMBL" id="GAO51915.1"/>
    </source>
</evidence>
<evidence type="ECO:0000256" key="5">
    <source>
        <dbReference type="SAM" id="MobiDB-lite"/>
    </source>
</evidence>
<dbReference type="PANTHER" id="PTHR23501">
    <property type="entry name" value="MAJOR FACILITATOR SUPERFAMILY"/>
    <property type="match status" value="1"/>
</dbReference>
<keyword evidence="4 6" id="KW-0472">Membrane</keyword>
<dbReference type="PROSITE" id="PS50850">
    <property type="entry name" value="MFS"/>
    <property type="match status" value="1"/>
</dbReference>
<dbReference type="InterPro" id="IPR020846">
    <property type="entry name" value="MFS_dom"/>
</dbReference>
<keyword evidence="3 6" id="KW-1133">Transmembrane helix</keyword>
<feature type="transmembrane region" description="Helical" evidence="6">
    <location>
        <begin position="374"/>
        <end position="398"/>
    </location>
</feature>
<comment type="caution">
    <text evidence="8">The sequence shown here is derived from an EMBL/GenBank/DDBJ whole genome shotgun (WGS) entry which is preliminary data.</text>
</comment>
<organism evidence="8 9">
    <name type="scientific">Saitoella complicata (strain BCRC 22490 / CBS 7301 / JCM 7358 / NBRC 10748 / NRRL Y-17804)</name>
    <dbReference type="NCBI Taxonomy" id="698492"/>
    <lineage>
        <taxon>Eukaryota</taxon>
        <taxon>Fungi</taxon>
        <taxon>Dikarya</taxon>
        <taxon>Ascomycota</taxon>
        <taxon>Taphrinomycotina</taxon>
        <taxon>Taphrinomycotina incertae sedis</taxon>
        <taxon>Saitoella</taxon>
    </lineage>
</organism>
<evidence type="ECO:0000256" key="2">
    <source>
        <dbReference type="ARBA" id="ARBA00022692"/>
    </source>
</evidence>
<reference evidence="8 9" key="3">
    <citation type="journal article" date="2015" name="Genome Announc.">
        <title>Draft Genome Sequence of the Archiascomycetous Yeast Saitoella complicata.</title>
        <authorList>
            <person name="Yamauchi K."/>
            <person name="Kondo S."/>
            <person name="Hamamoto M."/>
            <person name="Takahashi Y."/>
            <person name="Ogura Y."/>
            <person name="Hayashi T."/>
            <person name="Nishida H."/>
        </authorList>
    </citation>
    <scope>NUCLEOTIDE SEQUENCE [LARGE SCALE GENOMIC DNA]</scope>
    <source>
        <strain evidence="8 9">NRRL Y-17804</strain>
    </source>
</reference>
<feature type="compositionally biased region" description="Basic and acidic residues" evidence="5">
    <location>
        <begin position="282"/>
        <end position="297"/>
    </location>
</feature>
<evidence type="ECO:0000259" key="7">
    <source>
        <dbReference type="PROSITE" id="PS50850"/>
    </source>
</evidence>
<feature type="transmembrane region" description="Helical" evidence="6">
    <location>
        <begin position="335"/>
        <end position="353"/>
    </location>
</feature>
<dbReference type="PANTHER" id="PTHR23501:SF33">
    <property type="entry name" value="MAJOR FACILITATOR SUPERFAMILY (MFS) PROFILE DOMAIN-CONTAINING PROTEIN"/>
    <property type="match status" value="1"/>
</dbReference>
<accession>A0A0E9NR79</accession>
<evidence type="ECO:0000313" key="9">
    <source>
        <dbReference type="Proteomes" id="UP000033140"/>
    </source>
</evidence>
<feature type="transmembrane region" description="Helical" evidence="6">
    <location>
        <begin position="465"/>
        <end position="493"/>
    </location>
</feature>
<dbReference type="InterPro" id="IPR011701">
    <property type="entry name" value="MFS"/>
</dbReference>
<dbReference type="InterPro" id="IPR036259">
    <property type="entry name" value="MFS_trans_sf"/>
</dbReference>
<dbReference type="Pfam" id="PF07690">
    <property type="entry name" value="MFS_1"/>
    <property type="match status" value="1"/>
</dbReference>
<feature type="region of interest" description="Disordered" evidence="5">
    <location>
        <begin position="276"/>
        <end position="297"/>
    </location>
</feature>
<dbReference type="EMBL" id="BACD03000055">
    <property type="protein sequence ID" value="GAO51915.1"/>
    <property type="molecule type" value="Genomic_DNA"/>
</dbReference>
<proteinExistence type="predicted"/>
<dbReference type="GO" id="GO:0015174">
    <property type="term" value="F:basic amino acid transmembrane transporter activity"/>
    <property type="evidence" value="ECO:0007669"/>
    <property type="project" value="TreeGrafter"/>
</dbReference>
<keyword evidence="2 6" id="KW-0812">Transmembrane</keyword>
<dbReference type="AlphaFoldDB" id="A0A0E9NR79"/>
<feature type="transmembrane region" description="Helical" evidence="6">
    <location>
        <begin position="505"/>
        <end position="524"/>
    </location>
</feature>
<feature type="transmembrane region" description="Helical" evidence="6">
    <location>
        <begin position="164"/>
        <end position="187"/>
    </location>
</feature>
<dbReference type="STRING" id="698492.A0A0E9NR79"/>
<comment type="subcellular location">
    <subcellularLocation>
        <location evidence="1">Membrane</location>
        <topology evidence="1">Multi-pass membrane protein</topology>
    </subcellularLocation>
</comment>
<reference evidence="8 9" key="1">
    <citation type="journal article" date="2011" name="J. Gen. Appl. Microbiol.">
        <title>Draft genome sequencing of the enigmatic yeast Saitoella complicata.</title>
        <authorList>
            <person name="Nishida H."/>
            <person name="Hamamoto M."/>
            <person name="Sugiyama J."/>
        </authorList>
    </citation>
    <scope>NUCLEOTIDE SEQUENCE [LARGE SCALE GENOMIC DNA]</scope>
    <source>
        <strain evidence="8 9">NRRL Y-17804</strain>
    </source>
</reference>
<feature type="transmembrane region" description="Helical" evidence="6">
    <location>
        <begin position="410"/>
        <end position="432"/>
    </location>
</feature>
<reference evidence="8 9" key="2">
    <citation type="journal article" date="2014" name="J. Gen. Appl. Microbiol.">
        <title>The early diverging ascomycetous budding yeast Saitoella complicata has three histone deacetylases belonging to the Clr6, Hos2, and Rpd3 lineages.</title>
        <authorList>
            <person name="Nishida H."/>
            <person name="Matsumoto T."/>
            <person name="Kondo S."/>
            <person name="Hamamoto M."/>
            <person name="Yoshikawa H."/>
        </authorList>
    </citation>
    <scope>NUCLEOTIDE SEQUENCE [LARGE SCALE GENOMIC DNA]</scope>
    <source>
        <strain evidence="8 9">NRRL Y-17804</strain>
    </source>
</reference>
<dbReference type="SUPFAM" id="SSF103473">
    <property type="entry name" value="MFS general substrate transporter"/>
    <property type="match status" value="1"/>
</dbReference>
<name>A0A0E9NR79_SAICN</name>
<feature type="transmembrane region" description="Helical" evidence="6">
    <location>
        <begin position="304"/>
        <end position="323"/>
    </location>
</feature>
<evidence type="ECO:0000256" key="1">
    <source>
        <dbReference type="ARBA" id="ARBA00004141"/>
    </source>
</evidence>
<dbReference type="GO" id="GO:0000329">
    <property type="term" value="C:fungal-type vacuole membrane"/>
    <property type="evidence" value="ECO:0007669"/>
    <property type="project" value="TreeGrafter"/>
</dbReference>
<feature type="transmembrane region" description="Helical" evidence="6">
    <location>
        <begin position="439"/>
        <end position="459"/>
    </location>
</feature>
<dbReference type="Proteomes" id="UP000033140">
    <property type="component" value="Unassembled WGS sequence"/>
</dbReference>
<dbReference type="OMA" id="ADTNYIA"/>
<dbReference type="Gene3D" id="1.20.1250.20">
    <property type="entry name" value="MFS general substrate transporter like domains"/>
    <property type="match status" value="1"/>
</dbReference>
<feature type="transmembrane region" description="Helical" evidence="6">
    <location>
        <begin position="193"/>
        <end position="214"/>
    </location>
</feature>
<keyword evidence="9" id="KW-1185">Reference proteome</keyword>
<protein>
    <recommendedName>
        <fullName evidence="7">Major facilitator superfamily (MFS) profile domain-containing protein</fullName>
    </recommendedName>
</protein>
<sequence>MSRKAVNRCRSSVAGSDVLPRTRDSAYAELERVDYDDEHTEDSPLLRPSHDVSIHKSYSSCGSTTKDVLIQVRDIESASVTPTTSSSITAPNPPRIGSIIAVLLLGSLISNADGSFVLATSVSISSEFSSLQNSSWLIASYTLAMCASQPLYGKLSDIYGRKGVLLAAYAFFGIGCAICGFAGSMGMLVLGRVVSGVGGAGMSALVSILITDLVPLREVAKWRSYVNVASTFGRSIGGPLGGWLTDTVGWRWSFFGQAPLTLLAAVLVYHKLPDTGSSTSEQIHRDDGSGTKPQESHRSKLTRIDFVGAALLASTITAFLLILELGGTRLPYTSTPLMLILLSTFVSFALFLITESCASEPIFPLSLLCNAQVLLSYWAMLAQLAAQMGMMYLVPLYFQVTQSASTSVAGAHLLPAVVGNTVGALLTGVFIHRTGRYKLPAVSAGVVAAVTYILLILTWHGETNWIQSLFIIPGGFGTGIAQTAVFIALTSAVQKSAIAIATSGLYLASNIGMVLGVSLTSAVLRTSLALLLGKQDVPEEVITRVLQDVEEVQKLAEGDKMVVVGCYVHAIEYTHVLSLVLAVTAVVAGLFLRQRRIG</sequence>
<evidence type="ECO:0000256" key="4">
    <source>
        <dbReference type="ARBA" id="ARBA00023136"/>
    </source>
</evidence>
<feature type="transmembrane region" description="Helical" evidence="6">
    <location>
        <begin position="573"/>
        <end position="592"/>
    </location>
</feature>